<dbReference type="PANTHER" id="PTHR42978">
    <property type="entry name" value="QUORUM-QUENCHING LACTONASE YTNP-RELATED-RELATED"/>
    <property type="match status" value="1"/>
</dbReference>
<evidence type="ECO:0000313" key="7">
    <source>
        <dbReference type="Proteomes" id="UP000276542"/>
    </source>
</evidence>
<feature type="domain" description="Metallo-beta-lactamase" evidence="5">
    <location>
        <begin position="29"/>
        <end position="256"/>
    </location>
</feature>
<dbReference type="Pfam" id="PF00753">
    <property type="entry name" value="Lactamase_B"/>
    <property type="match status" value="1"/>
</dbReference>
<dbReference type="Gene3D" id="3.60.15.10">
    <property type="entry name" value="Ribonuclease Z/Hydroxyacylglutathione hydrolase-like"/>
    <property type="match status" value="1"/>
</dbReference>
<keyword evidence="7" id="KW-1185">Reference proteome</keyword>
<dbReference type="GO" id="GO:0046872">
    <property type="term" value="F:metal ion binding"/>
    <property type="evidence" value="ECO:0007669"/>
    <property type="project" value="UniProtKB-KW"/>
</dbReference>
<evidence type="ECO:0000256" key="1">
    <source>
        <dbReference type="ARBA" id="ARBA00007749"/>
    </source>
</evidence>
<dbReference type="CDD" id="cd07742">
    <property type="entry name" value="metallo-hydrolase-like_MBL-fold"/>
    <property type="match status" value="1"/>
</dbReference>
<dbReference type="InterPro" id="IPR036866">
    <property type="entry name" value="RibonucZ/Hydroxyglut_hydro"/>
</dbReference>
<dbReference type="PANTHER" id="PTHR42978:SF3">
    <property type="entry name" value="BLR3078 PROTEIN"/>
    <property type="match status" value="1"/>
</dbReference>
<dbReference type="SUPFAM" id="SSF56281">
    <property type="entry name" value="Metallo-hydrolase/oxidoreductase"/>
    <property type="match status" value="1"/>
</dbReference>
<comment type="caution">
    <text evidence="6">The sequence shown here is derived from an EMBL/GenBank/DDBJ whole genome shotgun (WGS) entry which is preliminary data.</text>
</comment>
<name>A0A3A5H757_9ACTN</name>
<dbReference type="RefSeq" id="WP_120059720.1">
    <property type="nucleotide sequence ID" value="NZ_QYRP01000002.1"/>
</dbReference>
<dbReference type="SMART" id="SM00849">
    <property type="entry name" value="Lactamase_B"/>
    <property type="match status" value="1"/>
</dbReference>
<dbReference type="InterPro" id="IPR001279">
    <property type="entry name" value="Metallo-B-lactamas"/>
</dbReference>
<accession>A0A3A5H757</accession>
<comment type="similarity">
    <text evidence="1">Belongs to the metallo-beta-lactamase superfamily.</text>
</comment>
<dbReference type="InterPro" id="IPR051013">
    <property type="entry name" value="MBL_superfamily_lactonases"/>
</dbReference>
<evidence type="ECO:0000256" key="2">
    <source>
        <dbReference type="ARBA" id="ARBA00022723"/>
    </source>
</evidence>
<evidence type="ECO:0000313" key="6">
    <source>
        <dbReference type="EMBL" id="RJS45821.1"/>
    </source>
</evidence>
<protein>
    <submittedName>
        <fullName evidence="6">MBL fold metallo-hydrolase</fullName>
    </submittedName>
</protein>
<proteinExistence type="inferred from homology"/>
<evidence type="ECO:0000256" key="4">
    <source>
        <dbReference type="ARBA" id="ARBA00022833"/>
    </source>
</evidence>
<keyword evidence="4" id="KW-0862">Zinc</keyword>
<evidence type="ECO:0000256" key="3">
    <source>
        <dbReference type="ARBA" id="ARBA00022801"/>
    </source>
</evidence>
<dbReference type="OrthoDB" id="3196337at2"/>
<dbReference type="Proteomes" id="UP000276542">
    <property type="component" value="Unassembled WGS sequence"/>
</dbReference>
<keyword evidence="3 6" id="KW-0378">Hydrolase</keyword>
<dbReference type="EMBL" id="QYRP01000002">
    <property type="protein sequence ID" value="RJS45821.1"/>
    <property type="molecule type" value="Genomic_DNA"/>
</dbReference>
<reference evidence="7" key="1">
    <citation type="submission" date="2018-09" db="EMBL/GenBank/DDBJ databases">
        <authorList>
            <person name="Zhu H."/>
        </authorList>
    </citation>
    <scope>NUCLEOTIDE SEQUENCE [LARGE SCALE GENOMIC DNA]</scope>
    <source>
        <strain evidence="7">K1W22B-1</strain>
    </source>
</reference>
<sequence>MTTRIHHLNCGTMRPLAAPGGRLMPRRMVSHCLLVERPEGLVLVDSGFGTEDLANKRRLGRPFLAGVRPVLDSRETAQAQIAALGFAAVDVTDVVLTHLDVDHAGGIGDFPGARIHVDAAEHTAAMAPKSLLEKRRYIPGQWAHGPEWALHEAGGDDWFGFTGVKAVGDDIVLIPLRGHTRGHSGVAVRQPDGSWTLHAGDSYFWAGELETPPVLNFGLVGFQKLMAVYEDQRRTNQERLRELRSSHPEITIFSAHDATEFDALS</sequence>
<keyword evidence="2" id="KW-0479">Metal-binding</keyword>
<dbReference type="GO" id="GO:0016787">
    <property type="term" value="F:hydrolase activity"/>
    <property type="evidence" value="ECO:0007669"/>
    <property type="project" value="UniProtKB-KW"/>
</dbReference>
<organism evidence="6 7">
    <name type="scientific">Nocardioides cavernaquae</name>
    <dbReference type="NCBI Taxonomy" id="2321396"/>
    <lineage>
        <taxon>Bacteria</taxon>
        <taxon>Bacillati</taxon>
        <taxon>Actinomycetota</taxon>
        <taxon>Actinomycetes</taxon>
        <taxon>Propionibacteriales</taxon>
        <taxon>Nocardioidaceae</taxon>
        <taxon>Nocardioides</taxon>
    </lineage>
</organism>
<gene>
    <name evidence="6" type="ORF">D4739_05995</name>
</gene>
<dbReference type="AlphaFoldDB" id="A0A3A5H757"/>
<evidence type="ECO:0000259" key="5">
    <source>
        <dbReference type="SMART" id="SM00849"/>
    </source>
</evidence>